<protein>
    <submittedName>
        <fullName evidence="3">SH3 domain-containing protein</fullName>
    </submittedName>
</protein>
<evidence type="ECO:0000259" key="2">
    <source>
        <dbReference type="PROSITE" id="PS51781"/>
    </source>
</evidence>
<feature type="compositionally biased region" description="Low complexity" evidence="1">
    <location>
        <begin position="281"/>
        <end position="299"/>
    </location>
</feature>
<evidence type="ECO:0000313" key="3">
    <source>
        <dbReference type="EMBL" id="WNZ21935.1"/>
    </source>
</evidence>
<reference evidence="3" key="1">
    <citation type="submission" date="2020-05" db="EMBL/GenBank/DDBJ databases">
        <authorList>
            <person name="Zhu T."/>
            <person name="Keshari N."/>
            <person name="Lu X."/>
        </authorList>
    </citation>
    <scope>NUCLEOTIDE SEQUENCE</scope>
    <source>
        <strain evidence="3">NK1-12</strain>
    </source>
</reference>
<gene>
    <name evidence="3" type="ORF">HJG54_03005</name>
</gene>
<feature type="compositionally biased region" description="Pro residues" evidence="1">
    <location>
        <begin position="300"/>
        <end position="316"/>
    </location>
</feature>
<feature type="compositionally biased region" description="Pro residues" evidence="1">
    <location>
        <begin position="160"/>
        <end position="174"/>
    </location>
</feature>
<dbReference type="Gene3D" id="2.30.30.40">
    <property type="entry name" value="SH3 Domains"/>
    <property type="match status" value="2"/>
</dbReference>
<feature type="region of interest" description="Disordered" evidence="1">
    <location>
        <begin position="258"/>
        <end position="364"/>
    </location>
</feature>
<dbReference type="InterPro" id="IPR003646">
    <property type="entry name" value="SH3-like_bac-type"/>
</dbReference>
<feature type="compositionally biased region" description="Pro residues" evidence="1">
    <location>
        <begin position="325"/>
        <end position="351"/>
    </location>
</feature>
<dbReference type="PROSITE" id="PS51781">
    <property type="entry name" value="SH3B"/>
    <property type="match status" value="1"/>
</dbReference>
<dbReference type="RefSeq" id="WP_316433274.1">
    <property type="nucleotide sequence ID" value="NZ_CP053586.1"/>
</dbReference>
<feature type="compositionally biased region" description="Polar residues" evidence="1">
    <location>
        <begin position="64"/>
        <end position="79"/>
    </location>
</feature>
<feature type="region of interest" description="Disordered" evidence="1">
    <location>
        <begin position="49"/>
        <end position="90"/>
    </location>
</feature>
<name>A0AA96WCB2_9CYAN</name>
<sequence>MKPRATHPFMLIHRYRSEKLLLTLVCLGLLTACVAPPLYEDEMLSQPDAAADPNAATYPPQPSPSASGTESPAAESSQFAFPLPTCGDRTSEPSGTWYSVFVDGGNIEEIRSQYCGDAISATRDKSGIPTVQVASFTSYAKALSLAKAVGGVVEQTTQPSPNPAQPGTQPPANRPPHQAGNPAQVGQTAYLSASDPTAPINIRSSASTEADIQATGIVGERVQISNQVQGSDGYTWYEVRSESGAAGWVRGDLVAAQPPAVQQSPDPSAPRRTAPMPTPNSPNYSQPPYSQPPYSQAPPAQSPPAQSPYTQPPYTQPPYSQAPNSPLPYPPSYAQPPYSQPPYPQQPPSNGGPPYGMGGSAVLTARDPGSAINIREYASPNSRVRRMAAPGEPVQIFGSAQGEDGHIWYQVGVGGGMGWVRSDLVVPN</sequence>
<dbReference type="PROSITE" id="PS51257">
    <property type="entry name" value="PROKAR_LIPOPROTEIN"/>
    <property type="match status" value="1"/>
</dbReference>
<evidence type="ECO:0000256" key="1">
    <source>
        <dbReference type="SAM" id="MobiDB-lite"/>
    </source>
</evidence>
<organism evidence="3">
    <name type="scientific">Leptolyngbya sp. NK1-12</name>
    <dbReference type="NCBI Taxonomy" id="2547451"/>
    <lineage>
        <taxon>Bacteria</taxon>
        <taxon>Bacillati</taxon>
        <taxon>Cyanobacteriota</taxon>
        <taxon>Cyanophyceae</taxon>
        <taxon>Leptolyngbyales</taxon>
        <taxon>Leptolyngbyaceae</taxon>
        <taxon>Leptolyngbya group</taxon>
        <taxon>Leptolyngbya</taxon>
    </lineage>
</organism>
<accession>A0AA96WCB2</accession>
<dbReference type="Pfam" id="PF08239">
    <property type="entry name" value="SH3_3"/>
    <property type="match status" value="2"/>
</dbReference>
<dbReference type="AlphaFoldDB" id="A0AA96WCB2"/>
<feature type="region of interest" description="Disordered" evidence="1">
    <location>
        <begin position="153"/>
        <end position="183"/>
    </location>
</feature>
<dbReference type="EMBL" id="CP053586">
    <property type="protein sequence ID" value="WNZ21935.1"/>
    <property type="molecule type" value="Genomic_DNA"/>
</dbReference>
<proteinExistence type="predicted"/>
<dbReference type="SMART" id="SM00287">
    <property type="entry name" value="SH3b"/>
    <property type="match status" value="2"/>
</dbReference>
<feature type="domain" description="SH3b" evidence="2">
    <location>
        <begin position="186"/>
        <end position="257"/>
    </location>
</feature>